<dbReference type="EMBL" id="JAAVTK010000007">
    <property type="protein sequence ID" value="NKI90119.1"/>
    <property type="molecule type" value="Genomic_DNA"/>
</dbReference>
<dbReference type="InterPro" id="IPR009465">
    <property type="entry name" value="Spondin_N"/>
</dbReference>
<dbReference type="PANTHER" id="PTHR11311">
    <property type="entry name" value="SPONDIN"/>
    <property type="match status" value="1"/>
</dbReference>
<evidence type="ECO:0000259" key="1">
    <source>
        <dbReference type="PROSITE" id="PS51020"/>
    </source>
</evidence>
<dbReference type="InterPro" id="IPR051418">
    <property type="entry name" value="Spondin/Thrombospondin_T1"/>
</dbReference>
<protein>
    <recommendedName>
        <fullName evidence="1">Spondin domain-containing protein</fullName>
    </recommendedName>
</protein>
<dbReference type="Pfam" id="PF06468">
    <property type="entry name" value="Spond_N"/>
    <property type="match status" value="1"/>
</dbReference>
<evidence type="ECO:0000313" key="3">
    <source>
        <dbReference type="Proteomes" id="UP000717634"/>
    </source>
</evidence>
<gene>
    <name evidence="2" type="ORF">HBN54_002718</name>
</gene>
<dbReference type="PROSITE" id="PS51257">
    <property type="entry name" value="PROKAR_LIPOPROTEIN"/>
    <property type="match status" value="1"/>
</dbReference>
<comment type="caution">
    <text evidence="2">The sequence shown here is derived from an EMBL/GenBank/DDBJ whole genome shotgun (WGS) entry which is preliminary data.</text>
</comment>
<dbReference type="InterPro" id="IPR038678">
    <property type="entry name" value="Spondin_N_sf"/>
</dbReference>
<accession>A0ABX1HJP0</accession>
<dbReference type="Proteomes" id="UP000717634">
    <property type="component" value="Unassembled WGS sequence"/>
</dbReference>
<proteinExistence type="predicted"/>
<dbReference type="NCBIfam" id="NF038123">
    <property type="entry name" value="NF038123_dom"/>
    <property type="match status" value="1"/>
</dbReference>
<evidence type="ECO:0000313" key="2">
    <source>
        <dbReference type="EMBL" id="NKI90119.1"/>
    </source>
</evidence>
<dbReference type="PANTHER" id="PTHR11311:SF15">
    <property type="entry name" value="SPONDIN-2"/>
    <property type="match status" value="1"/>
</dbReference>
<reference evidence="2 3" key="1">
    <citation type="submission" date="2020-03" db="EMBL/GenBank/DDBJ databases">
        <title>Genomic Encyclopedia of Type Strains, Phase IV (KMG-V): Genome sequencing to study the core and pangenomes of soil and plant-associated prokaryotes.</title>
        <authorList>
            <person name="Whitman W."/>
        </authorList>
    </citation>
    <scope>NUCLEOTIDE SEQUENCE [LARGE SCALE GENOMIC DNA]</scope>
    <source>
        <strain evidence="2 3">1B</strain>
    </source>
</reference>
<feature type="domain" description="Spondin" evidence="1">
    <location>
        <begin position="27"/>
        <end position="217"/>
    </location>
</feature>
<keyword evidence="3" id="KW-1185">Reference proteome</keyword>
<dbReference type="PROSITE" id="PS51020">
    <property type="entry name" value="SPONDIN"/>
    <property type="match status" value="1"/>
</dbReference>
<organism evidence="2 3">
    <name type="scientific">Hymenobacter artigasi</name>
    <dbReference type="NCBI Taxonomy" id="2719616"/>
    <lineage>
        <taxon>Bacteria</taxon>
        <taxon>Pseudomonadati</taxon>
        <taxon>Bacteroidota</taxon>
        <taxon>Cytophagia</taxon>
        <taxon>Cytophagales</taxon>
        <taxon>Hymenobacteraceae</taxon>
        <taxon>Hymenobacter</taxon>
    </lineage>
</organism>
<dbReference type="Gene3D" id="2.60.40.2130">
    <property type="entry name" value="F-spondin domain"/>
    <property type="match status" value="1"/>
</dbReference>
<dbReference type="RefSeq" id="WP_168673719.1">
    <property type="nucleotide sequence ID" value="NZ_JAAVTK010000007.1"/>
</dbReference>
<name>A0ABX1HJP0_9BACT</name>
<sequence length="228" mass="23958">MPRSLHRLGLWPAMLGLAACTNTSPAEQPPAPTVGPALYRVTFEATWSADTHANFPAGAHFSAVIGASHRADGLLFRPGQLASTGIRDMAERGNNTALRAEITALVSSGAAFRMLEGRVINSPGMVADTIRLDAAHPRLSLVTMIAPSPDWFAAVEDENLLDANGQWVAQRRVPARAYDAGTDSGPSFTAPDQATLPAGVVAPLRLPPATGSAPDGPPLGTWLLERIK</sequence>